<reference evidence="3" key="1">
    <citation type="submission" date="2017-10" db="EMBL/GenBank/DDBJ databases">
        <authorList>
            <person name="Regsiter A."/>
            <person name="William W."/>
        </authorList>
    </citation>
    <scope>NUCLEOTIDE SEQUENCE [LARGE SCALE GENOMIC DNA]</scope>
</reference>
<organism evidence="2 3">
    <name type="scientific">Methylorubrum extorquens</name>
    <name type="common">Methylobacterium dichloromethanicum</name>
    <name type="synonym">Methylobacterium extorquens</name>
    <dbReference type="NCBI Taxonomy" id="408"/>
    <lineage>
        <taxon>Bacteria</taxon>
        <taxon>Pseudomonadati</taxon>
        <taxon>Pseudomonadota</taxon>
        <taxon>Alphaproteobacteria</taxon>
        <taxon>Hyphomicrobiales</taxon>
        <taxon>Methylobacteriaceae</taxon>
        <taxon>Methylorubrum</taxon>
    </lineage>
</organism>
<dbReference type="Proteomes" id="UP000233769">
    <property type="component" value="Chromosome tk0001"/>
</dbReference>
<dbReference type="EMBL" id="LT962688">
    <property type="protein sequence ID" value="SOR32169.1"/>
    <property type="molecule type" value="Genomic_DNA"/>
</dbReference>
<accession>A0A2N9AXX4</accession>
<name>A0A2N9AXX4_METEX</name>
<proteinExistence type="predicted"/>
<feature type="region of interest" description="Disordered" evidence="1">
    <location>
        <begin position="1"/>
        <end position="24"/>
    </location>
</feature>
<evidence type="ECO:0000313" key="3">
    <source>
        <dbReference type="Proteomes" id="UP000233769"/>
    </source>
</evidence>
<dbReference type="AlphaFoldDB" id="A0A2N9AXX4"/>
<evidence type="ECO:0000256" key="1">
    <source>
        <dbReference type="SAM" id="MobiDB-lite"/>
    </source>
</evidence>
<protein>
    <submittedName>
        <fullName evidence="2">Uncharacterized protein</fullName>
    </submittedName>
</protein>
<gene>
    <name evidence="2" type="ORF">TK0001_5603</name>
</gene>
<evidence type="ECO:0000313" key="2">
    <source>
        <dbReference type="EMBL" id="SOR32169.1"/>
    </source>
</evidence>
<sequence length="57" mass="6173">MSYADGASAPHAEAPGACSAPKHPGPACNRIVRQKFALARRPGLCQEARASRVWRNW</sequence>